<dbReference type="PROSITE" id="PS00108">
    <property type="entry name" value="PROTEIN_KINASE_ST"/>
    <property type="match status" value="1"/>
</dbReference>
<evidence type="ECO:0000256" key="8">
    <source>
        <dbReference type="ARBA" id="ARBA00048679"/>
    </source>
</evidence>
<dbReference type="EC" id="2.7.11.1" evidence="1"/>
<feature type="compositionally biased region" description="Basic and acidic residues" evidence="9">
    <location>
        <begin position="328"/>
        <end position="340"/>
    </location>
</feature>
<dbReference type="GO" id="GO:0005524">
    <property type="term" value="F:ATP binding"/>
    <property type="evidence" value="ECO:0007669"/>
    <property type="project" value="UniProtKB-KW"/>
</dbReference>
<keyword evidence="2" id="KW-0723">Serine/threonine-protein kinase</keyword>
<dbReference type="InterPro" id="IPR011009">
    <property type="entry name" value="Kinase-like_dom_sf"/>
</dbReference>
<keyword evidence="3" id="KW-0808">Transferase</keyword>
<feature type="compositionally biased region" description="Low complexity" evidence="9">
    <location>
        <begin position="179"/>
        <end position="189"/>
    </location>
</feature>
<sequence>MERLRAQLESATAACWDSVSTACPALQSGLNHLGQSLRLVALPGGAASGATYELHGREYRVVRQLGEGGYSFVYLVRQLGAGSTADSSISASGPLAAPAAGAPQGQLFALKRVLCGGEEQVREAEAEVAVMRRVRHPCIMPLLDAATTRQRTPDGGLRHVVLMLFPVYDGGNLFDFVAQQQQQQQQQRQPTKAATPAERRRAALRQLAELLPVFLQVCAALHAMHALEPALAHRDIKPHNVLLRRRQADGATAAAAAACGSGGGGGGWPKAGAAMPPLAAPREAQSVRRQQTEDAPGWAAGEWGDGGGSDGGAAGAGNAPGAAAVVPVEHEGQRQERQQQGDEWWASRLPRWQQRHEAVLIDFGSARPARVEVRSRMEAMAVQEDAERHCTAPYRAPELWDVASSCTVDERVDVWSLGCLLYFMLCGQSPFERAAGEAGGSLMLAVVNGRLTWPDEAAADLPESLRRLVARCCDTDPAARPRVAEVAAAADRVLCQLPLE</sequence>
<feature type="compositionally biased region" description="Gly residues" evidence="9">
    <location>
        <begin position="304"/>
        <end position="315"/>
    </location>
</feature>
<name>A0A2P6VL90_9CHLO</name>
<keyword evidence="6" id="KW-0067">ATP-binding</keyword>
<evidence type="ECO:0000256" key="3">
    <source>
        <dbReference type="ARBA" id="ARBA00022679"/>
    </source>
</evidence>
<dbReference type="InterPro" id="IPR000719">
    <property type="entry name" value="Prot_kinase_dom"/>
</dbReference>
<feature type="region of interest" description="Disordered" evidence="9">
    <location>
        <begin position="179"/>
        <end position="200"/>
    </location>
</feature>
<organism evidence="11 12">
    <name type="scientific">Micractinium conductrix</name>
    <dbReference type="NCBI Taxonomy" id="554055"/>
    <lineage>
        <taxon>Eukaryota</taxon>
        <taxon>Viridiplantae</taxon>
        <taxon>Chlorophyta</taxon>
        <taxon>core chlorophytes</taxon>
        <taxon>Trebouxiophyceae</taxon>
        <taxon>Chlorellales</taxon>
        <taxon>Chlorellaceae</taxon>
        <taxon>Chlorella clade</taxon>
        <taxon>Micractinium</taxon>
    </lineage>
</organism>
<keyword evidence="12" id="KW-1185">Reference proteome</keyword>
<dbReference type="Gene3D" id="1.10.510.10">
    <property type="entry name" value="Transferase(Phosphotransferase) domain 1"/>
    <property type="match status" value="2"/>
</dbReference>
<reference evidence="11 12" key="1">
    <citation type="journal article" date="2018" name="Plant J.">
        <title>Genome sequences of Chlorella sorokiniana UTEX 1602 and Micractinium conductrix SAG 241.80: implications to maltose excretion by a green alga.</title>
        <authorList>
            <person name="Arriola M.B."/>
            <person name="Velmurugan N."/>
            <person name="Zhang Y."/>
            <person name="Plunkett M.H."/>
            <person name="Hondzo H."/>
            <person name="Barney B.M."/>
        </authorList>
    </citation>
    <scope>NUCLEOTIDE SEQUENCE [LARGE SCALE GENOMIC DNA]</scope>
    <source>
        <strain evidence="11 12">SAG 241.80</strain>
    </source>
</reference>
<evidence type="ECO:0000256" key="1">
    <source>
        <dbReference type="ARBA" id="ARBA00012513"/>
    </source>
</evidence>
<dbReference type="SMART" id="SM00220">
    <property type="entry name" value="S_TKc"/>
    <property type="match status" value="1"/>
</dbReference>
<protein>
    <recommendedName>
        <fullName evidence="1">non-specific serine/threonine protein kinase</fullName>
        <ecNumber evidence="1">2.7.11.1</ecNumber>
    </recommendedName>
</protein>
<dbReference type="SUPFAM" id="SSF56112">
    <property type="entry name" value="Protein kinase-like (PK-like)"/>
    <property type="match status" value="1"/>
</dbReference>
<evidence type="ECO:0000256" key="4">
    <source>
        <dbReference type="ARBA" id="ARBA00022741"/>
    </source>
</evidence>
<evidence type="ECO:0000256" key="7">
    <source>
        <dbReference type="ARBA" id="ARBA00047899"/>
    </source>
</evidence>
<keyword evidence="5" id="KW-0418">Kinase</keyword>
<evidence type="ECO:0000313" key="11">
    <source>
        <dbReference type="EMBL" id="PSC74872.1"/>
    </source>
</evidence>
<dbReference type="GO" id="GO:0004674">
    <property type="term" value="F:protein serine/threonine kinase activity"/>
    <property type="evidence" value="ECO:0007669"/>
    <property type="project" value="UniProtKB-KW"/>
</dbReference>
<dbReference type="PANTHER" id="PTHR45998">
    <property type="entry name" value="SERINE/THREONINE-PROTEIN KINASE 16"/>
    <property type="match status" value="1"/>
</dbReference>
<dbReference type="GO" id="GO:0005737">
    <property type="term" value="C:cytoplasm"/>
    <property type="evidence" value="ECO:0007669"/>
    <property type="project" value="TreeGrafter"/>
</dbReference>
<dbReference type="Proteomes" id="UP000239649">
    <property type="component" value="Unassembled WGS sequence"/>
</dbReference>
<dbReference type="InterPro" id="IPR052239">
    <property type="entry name" value="Ser/Thr-specific_kinases"/>
</dbReference>
<dbReference type="PROSITE" id="PS50011">
    <property type="entry name" value="PROTEIN_KINASE_DOM"/>
    <property type="match status" value="1"/>
</dbReference>
<evidence type="ECO:0000259" key="10">
    <source>
        <dbReference type="PROSITE" id="PS50011"/>
    </source>
</evidence>
<gene>
    <name evidence="11" type="ORF">C2E20_1765</name>
</gene>
<keyword evidence="4" id="KW-0547">Nucleotide-binding</keyword>
<evidence type="ECO:0000256" key="6">
    <source>
        <dbReference type="ARBA" id="ARBA00022840"/>
    </source>
</evidence>
<dbReference type="OrthoDB" id="248923at2759"/>
<feature type="region of interest" description="Disordered" evidence="9">
    <location>
        <begin position="304"/>
        <end position="343"/>
    </location>
</feature>
<comment type="catalytic activity">
    <reaction evidence="8">
        <text>L-seryl-[protein] + ATP = O-phospho-L-seryl-[protein] + ADP + H(+)</text>
        <dbReference type="Rhea" id="RHEA:17989"/>
        <dbReference type="Rhea" id="RHEA-COMP:9863"/>
        <dbReference type="Rhea" id="RHEA-COMP:11604"/>
        <dbReference type="ChEBI" id="CHEBI:15378"/>
        <dbReference type="ChEBI" id="CHEBI:29999"/>
        <dbReference type="ChEBI" id="CHEBI:30616"/>
        <dbReference type="ChEBI" id="CHEBI:83421"/>
        <dbReference type="ChEBI" id="CHEBI:456216"/>
        <dbReference type="EC" id="2.7.11.1"/>
    </reaction>
</comment>
<dbReference type="AlphaFoldDB" id="A0A2P6VL90"/>
<evidence type="ECO:0000256" key="9">
    <source>
        <dbReference type="SAM" id="MobiDB-lite"/>
    </source>
</evidence>
<evidence type="ECO:0000256" key="5">
    <source>
        <dbReference type="ARBA" id="ARBA00022777"/>
    </source>
</evidence>
<dbReference type="Pfam" id="PF00069">
    <property type="entry name" value="Pkinase"/>
    <property type="match status" value="2"/>
</dbReference>
<accession>A0A2P6VL90</accession>
<evidence type="ECO:0000256" key="2">
    <source>
        <dbReference type="ARBA" id="ARBA00022527"/>
    </source>
</evidence>
<evidence type="ECO:0000313" key="12">
    <source>
        <dbReference type="Proteomes" id="UP000239649"/>
    </source>
</evidence>
<dbReference type="EMBL" id="LHPF02000003">
    <property type="protein sequence ID" value="PSC74872.1"/>
    <property type="molecule type" value="Genomic_DNA"/>
</dbReference>
<dbReference type="PANTHER" id="PTHR45998:SF2">
    <property type="entry name" value="SERINE_THREONINE-PROTEIN KINASE 16"/>
    <property type="match status" value="1"/>
</dbReference>
<dbReference type="InterPro" id="IPR008271">
    <property type="entry name" value="Ser/Thr_kinase_AS"/>
</dbReference>
<proteinExistence type="predicted"/>
<feature type="domain" description="Protein kinase" evidence="10">
    <location>
        <begin position="59"/>
        <end position="494"/>
    </location>
</feature>
<comment type="caution">
    <text evidence="11">The sequence shown here is derived from an EMBL/GenBank/DDBJ whole genome shotgun (WGS) entry which is preliminary data.</text>
</comment>
<comment type="catalytic activity">
    <reaction evidence="7">
        <text>L-threonyl-[protein] + ATP = O-phospho-L-threonyl-[protein] + ADP + H(+)</text>
        <dbReference type="Rhea" id="RHEA:46608"/>
        <dbReference type="Rhea" id="RHEA-COMP:11060"/>
        <dbReference type="Rhea" id="RHEA-COMP:11605"/>
        <dbReference type="ChEBI" id="CHEBI:15378"/>
        <dbReference type="ChEBI" id="CHEBI:30013"/>
        <dbReference type="ChEBI" id="CHEBI:30616"/>
        <dbReference type="ChEBI" id="CHEBI:61977"/>
        <dbReference type="ChEBI" id="CHEBI:456216"/>
        <dbReference type="EC" id="2.7.11.1"/>
    </reaction>
</comment>